<gene>
    <name evidence="2" type="ORF">V5799_016860</name>
</gene>
<evidence type="ECO:0000256" key="1">
    <source>
        <dbReference type="SAM" id="MobiDB-lite"/>
    </source>
</evidence>
<evidence type="ECO:0000313" key="3">
    <source>
        <dbReference type="Proteomes" id="UP001321473"/>
    </source>
</evidence>
<reference evidence="2 3" key="1">
    <citation type="journal article" date="2023" name="Arcadia Sci">
        <title>De novo assembly of a long-read Amblyomma americanum tick genome.</title>
        <authorList>
            <person name="Chou S."/>
            <person name="Poskanzer K.E."/>
            <person name="Rollins M."/>
            <person name="Thuy-Boun P.S."/>
        </authorList>
    </citation>
    <scope>NUCLEOTIDE SEQUENCE [LARGE SCALE GENOMIC DNA]</scope>
    <source>
        <strain evidence="2">F_SG_1</strain>
        <tissue evidence="2">Salivary glands</tissue>
    </source>
</reference>
<dbReference type="EMBL" id="JARKHS020007323">
    <property type="protein sequence ID" value="KAK8781799.1"/>
    <property type="molecule type" value="Genomic_DNA"/>
</dbReference>
<comment type="caution">
    <text evidence="2">The sequence shown here is derived from an EMBL/GenBank/DDBJ whole genome shotgun (WGS) entry which is preliminary data.</text>
</comment>
<protein>
    <submittedName>
        <fullName evidence="2">Uncharacterized protein</fullName>
    </submittedName>
</protein>
<name>A0AAQ4F3Y0_AMBAM</name>
<feature type="region of interest" description="Disordered" evidence="1">
    <location>
        <begin position="41"/>
        <end position="74"/>
    </location>
</feature>
<accession>A0AAQ4F3Y0</accession>
<sequence length="74" mass="8408">MYCSGPRHWPTIGPSSEHHWHIIGPPLVTGRKWDFPITTSQGKENYVKPPRKKKRYSGEALLPPSDFVGRDPLA</sequence>
<dbReference type="AlphaFoldDB" id="A0AAQ4F3Y0"/>
<dbReference type="Proteomes" id="UP001321473">
    <property type="component" value="Unassembled WGS sequence"/>
</dbReference>
<keyword evidence="3" id="KW-1185">Reference proteome</keyword>
<organism evidence="2 3">
    <name type="scientific">Amblyomma americanum</name>
    <name type="common">Lone star tick</name>
    <dbReference type="NCBI Taxonomy" id="6943"/>
    <lineage>
        <taxon>Eukaryota</taxon>
        <taxon>Metazoa</taxon>
        <taxon>Ecdysozoa</taxon>
        <taxon>Arthropoda</taxon>
        <taxon>Chelicerata</taxon>
        <taxon>Arachnida</taxon>
        <taxon>Acari</taxon>
        <taxon>Parasitiformes</taxon>
        <taxon>Ixodida</taxon>
        <taxon>Ixodoidea</taxon>
        <taxon>Ixodidae</taxon>
        <taxon>Amblyomminae</taxon>
        <taxon>Amblyomma</taxon>
    </lineage>
</organism>
<evidence type="ECO:0000313" key="2">
    <source>
        <dbReference type="EMBL" id="KAK8781799.1"/>
    </source>
</evidence>
<proteinExistence type="predicted"/>